<dbReference type="GO" id="GO:0106430">
    <property type="term" value="F:dihydroorotate dehydrogenase (quinone) activity"/>
    <property type="evidence" value="ECO:0007669"/>
    <property type="project" value="UniProtKB-EC"/>
</dbReference>
<organism evidence="13 14">
    <name type="scientific">Pseudochelatococcus lubricantis</name>
    <dbReference type="NCBI Taxonomy" id="1538102"/>
    <lineage>
        <taxon>Bacteria</taxon>
        <taxon>Pseudomonadati</taxon>
        <taxon>Pseudomonadota</taxon>
        <taxon>Alphaproteobacteria</taxon>
        <taxon>Hyphomicrobiales</taxon>
        <taxon>Chelatococcaceae</taxon>
        <taxon>Pseudochelatococcus</taxon>
    </lineage>
</organism>
<dbReference type="NCBIfam" id="NF003645">
    <property type="entry name" value="PRK05286.1-2"/>
    <property type="match status" value="1"/>
</dbReference>
<comment type="catalytic activity">
    <reaction evidence="10 11">
        <text>(S)-dihydroorotate + a quinone = orotate + a quinol</text>
        <dbReference type="Rhea" id="RHEA:30187"/>
        <dbReference type="ChEBI" id="CHEBI:24646"/>
        <dbReference type="ChEBI" id="CHEBI:30839"/>
        <dbReference type="ChEBI" id="CHEBI:30864"/>
        <dbReference type="ChEBI" id="CHEBI:132124"/>
        <dbReference type="EC" id="1.3.5.2"/>
    </reaction>
</comment>
<dbReference type="SUPFAM" id="SSF51395">
    <property type="entry name" value="FMN-linked oxidoreductases"/>
    <property type="match status" value="1"/>
</dbReference>
<feature type="binding site" evidence="11">
    <location>
        <position position="293"/>
    </location>
    <ligand>
        <name>FMN</name>
        <dbReference type="ChEBI" id="CHEBI:58210"/>
    </ligand>
</feature>
<dbReference type="PANTHER" id="PTHR48109:SF4">
    <property type="entry name" value="DIHYDROOROTATE DEHYDROGENASE (QUINONE), MITOCHONDRIAL"/>
    <property type="match status" value="1"/>
</dbReference>
<keyword evidence="6 11" id="KW-0288">FMN</keyword>
<evidence type="ECO:0000256" key="6">
    <source>
        <dbReference type="ARBA" id="ARBA00022643"/>
    </source>
</evidence>
<dbReference type="HAMAP" id="MF_00225">
    <property type="entry name" value="DHO_dh_type2"/>
    <property type="match status" value="1"/>
</dbReference>
<keyword evidence="9 11" id="KW-0472">Membrane</keyword>
<dbReference type="NCBIfam" id="NF003652">
    <property type="entry name" value="PRK05286.2-5"/>
    <property type="match status" value="1"/>
</dbReference>
<evidence type="ECO:0000313" key="14">
    <source>
        <dbReference type="Proteomes" id="UP001429580"/>
    </source>
</evidence>
<dbReference type="InterPro" id="IPR013785">
    <property type="entry name" value="Aldolase_TIM"/>
</dbReference>
<dbReference type="EC" id="1.3.5.2" evidence="11"/>
<dbReference type="InterPro" id="IPR005719">
    <property type="entry name" value="Dihydroorotate_DH_2"/>
</dbReference>
<name>A0ABX0V059_9HYPH</name>
<keyword evidence="5 11" id="KW-0285">Flavoprotein</keyword>
<dbReference type="EMBL" id="JAASQI010000005">
    <property type="protein sequence ID" value="NIJ58594.1"/>
    <property type="molecule type" value="Genomic_DNA"/>
</dbReference>
<evidence type="ECO:0000256" key="11">
    <source>
        <dbReference type="HAMAP-Rule" id="MF_00225"/>
    </source>
</evidence>
<comment type="caution">
    <text evidence="13">The sequence shown here is derived from an EMBL/GenBank/DDBJ whole genome shotgun (WGS) entry which is preliminary data.</text>
</comment>
<evidence type="ECO:0000256" key="10">
    <source>
        <dbReference type="ARBA" id="ARBA00048639"/>
    </source>
</evidence>
<feature type="binding site" evidence="11">
    <location>
        <position position="213"/>
    </location>
    <ligand>
        <name>FMN</name>
        <dbReference type="ChEBI" id="CHEBI:58210"/>
    </ligand>
</feature>
<dbReference type="Proteomes" id="UP001429580">
    <property type="component" value="Unassembled WGS sequence"/>
</dbReference>
<dbReference type="CDD" id="cd04738">
    <property type="entry name" value="DHOD_2_like"/>
    <property type="match status" value="1"/>
</dbReference>
<proteinExistence type="inferred from homology"/>
<comment type="subcellular location">
    <subcellularLocation>
        <location evidence="11">Cell membrane</location>
        <topology evidence="11">Peripheral membrane protein</topology>
    </subcellularLocation>
    <subcellularLocation>
        <location evidence="2">Membrane</location>
    </subcellularLocation>
</comment>
<evidence type="ECO:0000256" key="3">
    <source>
        <dbReference type="ARBA" id="ARBA00005161"/>
    </source>
</evidence>
<comment type="cofactor">
    <cofactor evidence="11">
        <name>FMN</name>
        <dbReference type="ChEBI" id="CHEBI:58210"/>
    </cofactor>
    <text evidence="11">Binds 1 FMN per subunit.</text>
</comment>
<feature type="binding site" evidence="11">
    <location>
        <begin position="242"/>
        <end position="243"/>
    </location>
    <ligand>
        <name>substrate</name>
    </ligand>
</feature>
<keyword evidence="8 11" id="KW-0560">Oxidoreductase</keyword>
<protein>
    <recommendedName>
        <fullName evidence="11">Dihydroorotate dehydrogenase (quinone)</fullName>
        <ecNumber evidence="11">1.3.5.2</ecNumber>
    </recommendedName>
    <alternativeName>
        <fullName evidence="11">DHOdehase</fullName>
        <shortName evidence="11">DHOD</shortName>
        <shortName evidence="11">DHODase</shortName>
    </alternativeName>
    <alternativeName>
        <fullName evidence="11">Dihydroorotate oxidase</fullName>
    </alternativeName>
</protein>
<sequence length="359" mass="38057">MRSIERLIRPLLFALDPETAHRLTIRTLAATRLPPSAPDDASLHVEAFGMKFPNPVGLAAGFDKNAEAPDAILSLGFGFAEVGTLTPRPQPGNPRPRIFRLVRDEAVINRFGFNNEGHAAALARLTGRAGRPGIVGVNVGANKDSVDRAADYVAGIRTFSALASYFTLNVSSPNTPGLRDLQQEAALDDLIARAVAARDEATGQHPRRPLLLKIAPDISLDELDAIVAVGRKRGIDGLIVSNTTVSRPKLIDTRYAGETGGLSGRPLFPLSTWVLAQAFIRVEGAFPIVGVGGIDSPEAAWRKIRAGASLVQLYSAMVYKGPSLIRDIKQGLLATLGRENTTLAQAVGKDAAAVAATSP</sequence>
<comment type="subunit">
    <text evidence="11">Monomer.</text>
</comment>
<reference evidence="13 14" key="1">
    <citation type="submission" date="2020-03" db="EMBL/GenBank/DDBJ databases">
        <title>Genomic Encyclopedia of Type Strains, Phase IV (KMG-IV): sequencing the most valuable type-strain genomes for metagenomic binning, comparative biology and taxonomic classification.</title>
        <authorList>
            <person name="Goeker M."/>
        </authorList>
    </citation>
    <scope>NUCLEOTIDE SEQUENCE [LARGE SCALE GENOMIC DNA]</scope>
    <source>
        <strain evidence="13 14">DSM 103870</strain>
    </source>
</reference>
<feature type="binding site" evidence="11">
    <location>
        <position position="241"/>
    </location>
    <ligand>
        <name>FMN</name>
        <dbReference type="ChEBI" id="CHEBI:58210"/>
    </ligand>
</feature>
<feature type="binding site" evidence="11">
    <location>
        <position position="264"/>
    </location>
    <ligand>
        <name>FMN</name>
        <dbReference type="ChEBI" id="CHEBI:58210"/>
    </ligand>
</feature>
<feature type="binding site" evidence="11">
    <location>
        <position position="169"/>
    </location>
    <ligand>
        <name>FMN</name>
        <dbReference type="ChEBI" id="CHEBI:58210"/>
    </ligand>
</feature>
<comment type="function">
    <text evidence="1 11">Catalyzes the conversion of dihydroorotate to orotate with quinone as electron acceptor.</text>
</comment>
<feature type="binding site" evidence="11">
    <location>
        <begin position="314"/>
        <end position="315"/>
    </location>
    <ligand>
        <name>FMN</name>
        <dbReference type="ChEBI" id="CHEBI:58210"/>
    </ligand>
</feature>
<evidence type="ECO:0000256" key="1">
    <source>
        <dbReference type="ARBA" id="ARBA00003125"/>
    </source>
</evidence>
<feature type="binding site" evidence="11">
    <location>
        <position position="64"/>
    </location>
    <ligand>
        <name>substrate</name>
    </ligand>
</feature>
<comment type="pathway">
    <text evidence="3 11">Pyrimidine metabolism; UMP biosynthesis via de novo pathway; orotate from (S)-dihydroorotate (quinone route): step 1/1.</text>
</comment>
<accession>A0ABX0V059</accession>
<dbReference type="InterPro" id="IPR050074">
    <property type="entry name" value="DHO_dehydrogenase"/>
</dbReference>
<dbReference type="RefSeq" id="WP_166953114.1">
    <property type="nucleotide sequence ID" value="NZ_JAASQI010000005.1"/>
</dbReference>
<evidence type="ECO:0000256" key="2">
    <source>
        <dbReference type="ARBA" id="ARBA00004370"/>
    </source>
</evidence>
<feature type="active site" description="Nucleophile" evidence="11">
    <location>
        <position position="172"/>
    </location>
</feature>
<dbReference type="NCBIfam" id="TIGR01036">
    <property type="entry name" value="pyrD_sub2"/>
    <property type="match status" value="1"/>
</dbReference>
<evidence type="ECO:0000256" key="8">
    <source>
        <dbReference type="ARBA" id="ARBA00023002"/>
    </source>
</evidence>
<keyword evidence="7 11" id="KW-0665">Pyrimidine biosynthesis</keyword>
<feature type="binding site" evidence="11">
    <location>
        <position position="174"/>
    </location>
    <ligand>
        <name>substrate</name>
    </ligand>
</feature>
<dbReference type="Pfam" id="PF01180">
    <property type="entry name" value="DHO_dh"/>
    <property type="match status" value="1"/>
</dbReference>
<evidence type="ECO:0000256" key="7">
    <source>
        <dbReference type="ARBA" id="ARBA00022975"/>
    </source>
</evidence>
<evidence type="ECO:0000256" key="5">
    <source>
        <dbReference type="ARBA" id="ARBA00022630"/>
    </source>
</evidence>
<feature type="binding site" evidence="11">
    <location>
        <position position="84"/>
    </location>
    <ligand>
        <name>FMN</name>
        <dbReference type="ChEBI" id="CHEBI:58210"/>
    </ligand>
</feature>
<dbReference type="InterPro" id="IPR005720">
    <property type="entry name" value="Dihydroorotate_DH_cat"/>
</dbReference>
<evidence type="ECO:0000256" key="4">
    <source>
        <dbReference type="ARBA" id="ARBA00005359"/>
    </source>
</evidence>
<feature type="binding site" evidence="11">
    <location>
        <position position="169"/>
    </location>
    <ligand>
        <name>substrate</name>
    </ligand>
</feature>
<dbReference type="InterPro" id="IPR001295">
    <property type="entry name" value="Dihydroorotate_DH_CS"/>
</dbReference>
<feature type="binding site" evidence="11">
    <location>
        <begin position="109"/>
        <end position="113"/>
    </location>
    <ligand>
        <name>substrate</name>
    </ligand>
</feature>
<feature type="binding site" evidence="11">
    <location>
        <begin position="60"/>
        <end position="64"/>
    </location>
    <ligand>
        <name>FMN</name>
        <dbReference type="ChEBI" id="CHEBI:58210"/>
    </ligand>
</feature>
<feature type="binding site" evidence="11">
    <location>
        <position position="138"/>
    </location>
    <ligand>
        <name>FMN</name>
        <dbReference type="ChEBI" id="CHEBI:58210"/>
    </ligand>
</feature>
<gene>
    <name evidence="11" type="primary">pyrD</name>
    <name evidence="13" type="ORF">FHS82_002442</name>
</gene>
<dbReference type="PANTHER" id="PTHR48109">
    <property type="entry name" value="DIHYDROOROTATE DEHYDROGENASE (QUINONE), MITOCHONDRIAL-RELATED"/>
    <property type="match status" value="1"/>
</dbReference>
<comment type="similarity">
    <text evidence="4 11">Belongs to the dihydroorotate dehydrogenase family. Type 2 subfamily.</text>
</comment>
<keyword evidence="11" id="KW-1003">Cell membrane</keyword>
<dbReference type="Gene3D" id="3.20.20.70">
    <property type="entry name" value="Aldolase class I"/>
    <property type="match status" value="1"/>
</dbReference>
<evidence type="ECO:0000313" key="13">
    <source>
        <dbReference type="EMBL" id="NIJ58594.1"/>
    </source>
</evidence>
<keyword evidence="14" id="KW-1185">Reference proteome</keyword>
<evidence type="ECO:0000259" key="12">
    <source>
        <dbReference type="Pfam" id="PF01180"/>
    </source>
</evidence>
<dbReference type="PROSITE" id="PS00912">
    <property type="entry name" value="DHODEHASE_2"/>
    <property type="match status" value="1"/>
</dbReference>
<dbReference type="PROSITE" id="PS00911">
    <property type="entry name" value="DHODEHASE_1"/>
    <property type="match status" value="1"/>
</dbReference>
<evidence type="ECO:0000256" key="9">
    <source>
        <dbReference type="ARBA" id="ARBA00023136"/>
    </source>
</evidence>
<feature type="domain" description="Dihydroorotate dehydrogenase catalytic" evidence="12">
    <location>
        <begin position="43"/>
        <end position="335"/>
    </location>
</feature>